<keyword evidence="1" id="KW-0472">Membrane</keyword>
<name>A0A2H0TQG6_9BACT</name>
<dbReference type="EMBL" id="PFCB01000022">
    <property type="protein sequence ID" value="PIR74391.1"/>
    <property type="molecule type" value="Genomic_DNA"/>
</dbReference>
<keyword evidence="1" id="KW-0812">Transmembrane</keyword>
<keyword evidence="1" id="KW-1133">Transmembrane helix</keyword>
<accession>A0A2H0TQG6</accession>
<comment type="caution">
    <text evidence="2">The sequence shown here is derived from an EMBL/GenBank/DDBJ whole genome shotgun (WGS) entry which is preliminary data.</text>
</comment>
<gene>
    <name evidence="2" type="ORF">COU35_03000</name>
</gene>
<reference evidence="3" key="1">
    <citation type="submission" date="2017-09" db="EMBL/GenBank/DDBJ databases">
        <title>Depth-based differentiation of microbial function through sediment-hosted aquifers and enrichment of novel symbionts in the deep terrestrial subsurface.</title>
        <authorList>
            <person name="Probst A.J."/>
            <person name="Ladd B."/>
            <person name="Jarett J.K."/>
            <person name="Geller-Mcgrath D.E."/>
            <person name="Sieber C.M.K."/>
            <person name="Emerson J.B."/>
            <person name="Anantharaman K."/>
            <person name="Thomas B.C."/>
            <person name="Malmstrom R."/>
            <person name="Stieglmeier M."/>
            <person name="Klingl A."/>
            <person name="Woyke T."/>
            <person name="Ryan C.M."/>
            <person name="Banfield J.F."/>
        </authorList>
    </citation>
    <scope>NUCLEOTIDE SEQUENCE [LARGE SCALE GENOMIC DNA]</scope>
</reference>
<sequence length="168" mass="18992">MKINSMSRIKIFYGLIIAIVVSVIGLGLYYAGSPAQARREAIDRAKVSDLQQITWAAQDFAFNRHTLPESLDQLQMTSSGYNLRIADPETAERYTYEMNPDAQLYDQQGFRLCATFLTDSEDTTPELRLVPKAAVNEDWTHPAGSYCFDRYADVTASPNEPIRVPKFE</sequence>
<dbReference type="AlphaFoldDB" id="A0A2H0TQG6"/>
<evidence type="ECO:0008006" key="4">
    <source>
        <dbReference type="Google" id="ProtNLM"/>
    </source>
</evidence>
<protein>
    <recommendedName>
        <fullName evidence="4">Type II secretion system protein GspG C-terminal domain-containing protein</fullName>
    </recommendedName>
</protein>
<evidence type="ECO:0000313" key="2">
    <source>
        <dbReference type="EMBL" id="PIR74391.1"/>
    </source>
</evidence>
<dbReference type="Proteomes" id="UP000230154">
    <property type="component" value="Unassembled WGS sequence"/>
</dbReference>
<evidence type="ECO:0000256" key="1">
    <source>
        <dbReference type="SAM" id="Phobius"/>
    </source>
</evidence>
<evidence type="ECO:0000313" key="3">
    <source>
        <dbReference type="Proteomes" id="UP000230154"/>
    </source>
</evidence>
<organism evidence="2 3">
    <name type="scientific">Candidatus Magasanikbacteria bacterium CG10_big_fil_rev_8_21_14_0_10_47_10</name>
    <dbReference type="NCBI Taxonomy" id="1974652"/>
    <lineage>
        <taxon>Bacteria</taxon>
        <taxon>Candidatus Magasanikiibacteriota</taxon>
    </lineage>
</organism>
<proteinExistence type="predicted"/>
<feature type="transmembrane region" description="Helical" evidence="1">
    <location>
        <begin position="12"/>
        <end position="32"/>
    </location>
</feature>